<name>A0AAN7SEY6_9COLE</name>
<evidence type="ECO:0000313" key="11">
    <source>
        <dbReference type="Proteomes" id="UP001353858"/>
    </source>
</evidence>
<dbReference type="SUPFAM" id="SSF57716">
    <property type="entry name" value="Glucocorticoid receptor-like (DNA-binding domain)"/>
    <property type="match status" value="1"/>
</dbReference>
<feature type="domain" description="C2H2-type" evidence="8">
    <location>
        <begin position="1161"/>
        <end position="1188"/>
    </location>
</feature>
<feature type="domain" description="C2H2-type" evidence="8">
    <location>
        <begin position="1099"/>
        <end position="1126"/>
    </location>
</feature>
<evidence type="ECO:0000256" key="7">
    <source>
        <dbReference type="SAM" id="MobiDB-lite"/>
    </source>
</evidence>
<dbReference type="AlphaFoldDB" id="A0AAN7SEY6"/>
<feature type="domain" description="C2H2-type" evidence="8">
    <location>
        <begin position="711"/>
        <end position="733"/>
    </location>
</feature>
<sequence>MSERRWGNFSSCCRLCLSEKLGTLKSIFEDAALGKDVVFNIHECVGVEIKPNDKLSTMICEKCTGQVNAWRSFKDACFENQSKLVGWMNDWTSCNGGEDLNLSIRIKDEVLDESDTNPHPDITDDDNEIRVKTEPIEAIYHVETEMADDSYDYPPPLSPEQLVETSFDHVEIEMDGSIQIMNGSVTELPENARVSADGKKCLACNKAFTTIANRQRHDAVFHRGVKRKYTKSPKAKIVKSPKIVEPVRKVVNENNLNGEAELQKIQFAAGLQLQQRTENSVPIALEDMDLTKVEQSYLDKCKTIITMTDTLTCVCHKEHFDEVRDLHIHLKKQRQWFAMFTCYNCLITYTERSAYMKHFCGCTKDLLHNLRRLTESPVNPEIKMRLYQNYKCIRCNCIFGFYEDFCSHFDVEHMELLQNTSPYKCFCSKTFEEMEDYKQHLHISCFLRYFCDVCFEVFTTVEDFKNHCENEHDNSEPGTLLPFDPLIKPKGGNAAPIEPKMTRRSLPVENVAKRAIEDNGHLTRRRTANVPSSENSSQISDATLDLEEEDPDYLPDLPKTNNSVPSLKSSNPTACPNCGKMYSTYHNMLRHYKLSHDESGKILECRYCNERFRLITELKEHESTVHADDDDEDSEDASSEFNCTECDITFKDMESRSRHMEKHPKKACDECDKEFSTQVELDQHRSVHLNIKVYRDSKTKDYKSAMVSPSLVCEICDKTFSTKSELRHHKLLHEKMPVLSVQEGSLLEEKTDLSKKFSCIPCDKHYVSYGGIWDHNKKHHPTKQITAEYPKKCTLCQKVLTSRGAWVNHEKMHERLANMKQDIDDAGPVPKITKYRPIKTDDDDEESYHTCKRCFKVFSSKYNLRNHMKCHGININASSRSSTKTGKIIKTYWCNICHQACPGYSELQDHKREHLKSKVSNEDEEAEVEDKKPFIFECNECSLTFATSFALARHQEKHIKKHESSQQLVSVYCKYCKVPFPSVSDLNEHMDKDHSDMASKPKVQTPGTKHTCKLCKKVFDNSGALSSHQGWHKRVKFNRVRAQEQLVKSMAKRGNKSYTPESTESFPCPTCSMEFSSDPSLQIHILEVHRNINATLLLMKCNSCKMSFEKKSAYDIHMQLHKQVESKTPKAFPCKYCPAGFSKSEGLTLHMKQQHKDRIEFRCQQCNRLFDKQNALTVHLKMHERQRLAGETASPKPIHNKNIYFCSICDLGFAIAKDLRNHVVTAHPF</sequence>
<feature type="domain" description="C2H2-type" evidence="8">
    <location>
        <begin position="1132"/>
        <end position="1160"/>
    </location>
</feature>
<evidence type="ECO:0000256" key="1">
    <source>
        <dbReference type="ARBA" id="ARBA00022723"/>
    </source>
</evidence>
<feature type="domain" description="C2H2-type" evidence="8">
    <location>
        <begin position="849"/>
        <end position="871"/>
    </location>
</feature>
<evidence type="ECO:0000256" key="3">
    <source>
        <dbReference type="ARBA" id="ARBA00022771"/>
    </source>
</evidence>
<dbReference type="PROSITE" id="PS50157">
    <property type="entry name" value="ZINC_FINGER_C2H2_2"/>
    <property type="match status" value="15"/>
</dbReference>
<dbReference type="PROSITE" id="PS00028">
    <property type="entry name" value="ZINC_FINGER_C2H2_1"/>
    <property type="match status" value="18"/>
</dbReference>
<proteinExistence type="predicted"/>
<dbReference type="GO" id="GO:0043565">
    <property type="term" value="F:sequence-specific DNA binding"/>
    <property type="evidence" value="ECO:0007669"/>
    <property type="project" value="TreeGrafter"/>
</dbReference>
<keyword evidence="1 6" id="KW-0479">Metal-binding</keyword>
<keyword evidence="4 6" id="KW-0862">Zinc</keyword>
<dbReference type="EMBL" id="JARPUR010000005">
    <property type="protein sequence ID" value="KAK4875639.1"/>
    <property type="molecule type" value="Genomic_DNA"/>
</dbReference>
<dbReference type="SUPFAM" id="SSF57667">
    <property type="entry name" value="beta-beta-alpha zinc fingers"/>
    <property type="match status" value="5"/>
</dbReference>
<dbReference type="InterPro" id="IPR012934">
    <property type="entry name" value="Znf_AD"/>
</dbReference>
<keyword evidence="3 5" id="KW-0863">Zinc-finger</keyword>
<feature type="binding site" evidence="6">
    <location>
        <position position="13"/>
    </location>
    <ligand>
        <name>Zn(2+)</name>
        <dbReference type="ChEBI" id="CHEBI:29105"/>
    </ligand>
</feature>
<evidence type="ECO:0000256" key="4">
    <source>
        <dbReference type="ARBA" id="ARBA00022833"/>
    </source>
</evidence>
<feature type="domain" description="C2H2-type" evidence="8">
    <location>
        <begin position="892"/>
        <end position="919"/>
    </location>
</feature>
<feature type="domain" description="C2H2-type" evidence="8">
    <location>
        <begin position="603"/>
        <end position="631"/>
    </location>
</feature>
<feature type="domain" description="C2H2-type" evidence="8">
    <location>
        <begin position="449"/>
        <end position="477"/>
    </location>
</feature>
<feature type="region of interest" description="Disordered" evidence="7">
    <location>
        <begin position="515"/>
        <end position="540"/>
    </location>
</feature>
<protein>
    <submittedName>
        <fullName evidence="10">Uncharacterized protein</fullName>
    </submittedName>
</protein>
<feature type="domain" description="C2H2-type" evidence="8">
    <location>
        <begin position="1010"/>
        <end position="1037"/>
    </location>
</feature>
<dbReference type="Gene3D" id="3.40.1800.20">
    <property type="match status" value="1"/>
</dbReference>
<comment type="caution">
    <text evidence="10">The sequence shown here is derived from an EMBL/GenBank/DDBJ whole genome shotgun (WGS) entry which is preliminary data.</text>
</comment>
<dbReference type="Pfam" id="PF00096">
    <property type="entry name" value="zf-C2H2"/>
    <property type="match status" value="4"/>
</dbReference>
<feature type="compositionally biased region" description="Polar residues" evidence="7">
    <location>
        <begin position="529"/>
        <end position="540"/>
    </location>
</feature>
<evidence type="ECO:0000259" key="8">
    <source>
        <dbReference type="PROSITE" id="PS50157"/>
    </source>
</evidence>
<accession>A0AAN7SEY6</accession>
<dbReference type="Pfam" id="PF07776">
    <property type="entry name" value="zf-AD"/>
    <property type="match status" value="1"/>
</dbReference>
<evidence type="ECO:0000259" key="9">
    <source>
        <dbReference type="PROSITE" id="PS51915"/>
    </source>
</evidence>
<dbReference type="PROSITE" id="PS51915">
    <property type="entry name" value="ZAD"/>
    <property type="match status" value="1"/>
</dbReference>
<dbReference type="GO" id="GO:0000981">
    <property type="term" value="F:DNA-binding transcription factor activity, RNA polymerase II-specific"/>
    <property type="evidence" value="ECO:0007669"/>
    <property type="project" value="TreeGrafter"/>
</dbReference>
<dbReference type="InterPro" id="IPR013087">
    <property type="entry name" value="Znf_C2H2_type"/>
</dbReference>
<feature type="domain" description="C2H2-type" evidence="8">
    <location>
        <begin position="936"/>
        <end position="963"/>
    </location>
</feature>
<dbReference type="SMART" id="SM00355">
    <property type="entry name" value="ZnF_C2H2"/>
    <property type="match status" value="20"/>
</dbReference>
<dbReference type="InterPro" id="IPR036236">
    <property type="entry name" value="Znf_C2H2_sf"/>
</dbReference>
<feature type="binding site" evidence="6">
    <location>
        <position position="60"/>
    </location>
    <ligand>
        <name>Zn(2+)</name>
        <dbReference type="ChEBI" id="CHEBI:29105"/>
    </ligand>
</feature>
<keyword evidence="11" id="KW-1185">Reference proteome</keyword>
<dbReference type="GO" id="GO:0008270">
    <property type="term" value="F:zinc ion binding"/>
    <property type="evidence" value="ECO:0007669"/>
    <property type="project" value="UniProtKB-UniRule"/>
</dbReference>
<feature type="domain" description="C2H2-type" evidence="8">
    <location>
        <begin position="199"/>
        <end position="227"/>
    </location>
</feature>
<keyword evidence="2" id="KW-0677">Repeat</keyword>
<feature type="domain" description="C2H2-type" evidence="8">
    <location>
        <begin position="666"/>
        <end position="693"/>
    </location>
</feature>
<dbReference type="PANTHER" id="PTHR24408:SF58">
    <property type="entry name" value="TRANSCRIPTION FACTOR (TFIIIA), PUTATIVE (AFU_ORTHOLOGUE AFUA_1G05150)-RELATED"/>
    <property type="match status" value="1"/>
</dbReference>
<dbReference type="Proteomes" id="UP001353858">
    <property type="component" value="Unassembled WGS sequence"/>
</dbReference>
<evidence type="ECO:0000256" key="6">
    <source>
        <dbReference type="PROSITE-ProRule" id="PRU01263"/>
    </source>
</evidence>
<feature type="binding site" evidence="6">
    <location>
        <position position="63"/>
    </location>
    <ligand>
        <name>Zn(2+)</name>
        <dbReference type="ChEBI" id="CHEBI:29105"/>
    </ligand>
</feature>
<feature type="domain" description="C2H2-type" evidence="8">
    <location>
        <begin position="573"/>
        <end position="601"/>
    </location>
</feature>
<evidence type="ECO:0000256" key="2">
    <source>
        <dbReference type="ARBA" id="ARBA00022737"/>
    </source>
</evidence>
<gene>
    <name evidence="10" type="ORF">RN001_012061</name>
</gene>
<feature type="binding site" evidence="6">
    <location>
        <position position="16"/>
    </location>
    <ligand>
        <name>Zn(2+)</name>
        <dbReference type="ChEBI" id="CHEBI:29105"/>
    </ligand>
</feature>
<feature type="domain" description="ZAD" evidence="9">
    <location>
        <begin position="11"/>
        <end position="87"/>
    </location>
</feature>
<dbReference type="Pfam" id="PF13912">
    <property type="entry name" value="zf-C2H2_6"/>
    <property type="match status" value="4"/>
</dbReference>
<dbReference type="SMART" id="SM00868">
    <property type="entry name" value="zf-AD"/>
    <property type="match status" value="1"/>
</dbReference>
<evidence type="ECO:0000313" key="10">
    <source>
        <dbReference type="EMBL" id="KAK4875639.1"/>
    </source>
</evidence>
<evidence type="ECO:0000256" key="5">
    <source>
        <dbReference type="PROSITE-ProRule" id="PRU00042"/>
    </source>
</evidence>
<dbReference type="GO" id="GO:0005634">
    <property type="term" value="C:nucleus"/>
    <property type="evidence" value="ECO:0007669"/>
    <property type="project" value="InterPro"/>
</dbReference>
<feature type="domain" description="C2H2-type" evidence="8">
    <location>
        <begin position="641"/>
        <end position="663"/>
    </location>
</feature>
<dbReference type="Gene3D" id="3.30.160.60">
    <property type="entry name" value="Classic Zinc Finger"/>
    <property type="match status" value="9"/>
</dbReference>
<dbReference type="PANTHER" id="PTHR24408">
    <property type="entry name" value="ZINC FINGER PROTEIN"/>
    <property type="match status" value="1"/>
</dbReference>
<feature type="domain" description="C2H2-type" evidence="8">
    <location>
        <begin position="1066"/>
        <end position="1094"/>
    </location>
</feature>
<reference evidence="11" key="1">
    <citation type="submission" date="2023-01" db="EMBL/GenBank/DDBJ databases">
        <title>Key to firefly adult light organ development and bioluminescence: homeobox transcription factors regulate luciferase expression and transportation to peroxisome.</title>
        <authorList>
            <person name="Fu X."/>
        </authorList>
    </citation>
    <scope>NUCLEOTIDE SEQUENCE [LARGE SCALE GENOMIC DNA]</scope>
</reference>
<organism evidence="10 11">
    <name type="scientific">Aquatica leii</name>
    <dbReference type="NCBI Taxonomy" id="1421715"/>
    <lineage>
        <taxon>Eukaryota</taxon>
        <taxon>Metazoa</taxon>
        <taxon>Ecdysozoa</taxon>
        <taxon>Arthropoda</taxon>
        <taxon>Hexapoda</taxon>
        <taxon>Insecta</taxon>
        <taxon>Pterygota</taxon>
        <taxon>Neoptera</taxon>
        <taxon>Endopterygota</taxon>
        <taxon>Coleoptera</taxon>
        <taxon>Polyphaga</taxon>
        <taxon>Elateriformia</taxon>
        <taxon>Elateroidea</taxon>
        <taxon>Lampyridae</taxon>
        <taxon>Luciolinae</taxon>
        <taxon>Aquatica</taxon>
    </lineage>
</organism>